<proteinExistence type="predicted"/>
<sequence>MIEKADLKKGNISVHWGVCARSYERQNLPQCSRKQGRVLYVMEKNLDLKIYITNKLSDIDENICPICLFNRGNELDTTGSPDSLYLHWNQYLYYEQYGFDYDTRSIVQVPENRKQALSPRHIVPIENCLNDTKITVDKNGRNLFLCTSPPVGQFNKLYGNFLVNFHKGRYFLRGLNVITFDSDDGFNDRKFNIYLDLLPHSEWIARRALDEMVLTLTSIPKPMKELAIAGKLSFPDCGVKSLRQKRDTSSYSESSEEIEDATQLVGNGYNAKPDGHPWHAKIIDLWNNNICGGTLISRKTVLTVAHCIFDCNEDELNVTIGKYDRSQTHVRGMQTKTPSKLVIHPNYTKGELHSDIGLLIFNDGFELTEHVRPICLWNEDTSLDHIDGRLGVVVGYGLDAKRTFPSILQEAKLKIRTHLACYFNGRRFFKKNVKPGENFCAGYRNGTKGCPGDSGGSLSIKKDDRWFIRGAVAFGKTNISIVEGKKEQICLDSFGIFVDIAYYLDWILANTPDLM</sequence>
<dbReference type="EMBL" id="CADEPI010000078">
    <property type="protein sequence ID" value="CAB3372955.1"/>
    <property type="molecule type" value="Genomic_DNA"/>
</dbReference>
<organism evidence="3 4">
    <name type="scientific">Cloeon dipterum</name>
    <dbReference type="NCBI Taxonomy" id="197152"/>
    <lineage>
        <taxon>Eukaryota</taxon>
        <taxon>Metazoa</taxon>
        <taxon>Ecdysozoa</taxon>
        <taxon>Arthropoda</taxon>
        <taxon>Hexapoda</taxon>
        <taxon>Insecta</taxon>
        <taxon>Pterygota</taxon>
        <taxon>Palaeoptera</taxon>
        <taxon>Ephemeroptera</taxon>
        <taxon>Pisciforma</taxon>
        <taxon>Baetidae</taxon>
        <taxon>Cloeon</taxon>
    </lineage>
</organism>
<feature type="domain" description="Peptidase S1" evidence="2">
    <location>
        <begin position="264"/>
        <end position="512"/>
    </location>
</feature>
<dbReference type="SUPFAM" id="SSF50494">
    <property type="entry name" value="Trypsin-like serine proteases"/>
    <property type="match status" value="1"/>
</dbReference>
<dbReference type="GO" id="GO:0006508">
    <property type="term" value="P:proteolysis"/>
    <property type="evidence" value="ECO:0007669"/>
    <property type="project" value="InterPro"/>
</dbReference>
<dbReference type="PANTHER" id="PTHR24260:SF143">
    <property type="entry name" value="SERINE PROTEASE GD-LIKE PROTEIN"/>
    <property type="match status" value="1"/>
</dbReference>
<dbReference type="Pfam" id="PF00089">
    <property type="entry name" value="Trypsin"/>
    <property type="match status" value="1"/>
</dbReference>
<dbReference type="PANTHER" id="PTHR24260">
    <property type="match status" value="1"/>
</dbReference>
<gene>
    <name evidence="3" type="ORF">CLODIP_2_CD11073</name>
</gene>
<dbReference type="InterPro" id="IPR001254">
    <property type="entry name" value="Trypsin_dom"/>
</dbReference>
<name>A0A8S1CY17_9INSE</name>
<evidence type="ECO:0000313" key="4">
    <source>
        <dbReference type="Proteomes" id="UP000494165"/>
    </source>
</evidence>
<comment type="caution">
    <text evidence="3">The sequence shown here is derived from an EMBL/GenBank/DDBJ whole genome shotgun (WGS) entry which is preliminary data.</text>
</comment>
<keyword evidence="4" id="KW-1185">Reference proteome</keyword>
<dbReference type="InterPro" id="IPR001314">
    <property type="entry name" value="Peptidase_S1A"/>
</dbReference>
<evidence type="ECO:0000313" key="3">
    <source>
        <dbReference type="EMBL" id="CAB3372955.1"/>
    </source>
</evidence>
<evidence type="ECO:0000259" key="2">
    <source>
        <dbReference type="PROSITE" id="PS50240"/>
    </source>
</evidence>
<dbReference type="PRINTS" id="PR00722">
    <property type="entry name" value="CHYMOTRYPSIN"/>
</dbReference>
<reference evidence="3 4" key="1">
    <citation type="submission" date="2020-04" db="EMBL/GenBank/DDBJ databases">
        <authorList>
            <person name="Alioto T."/>
            <person name="Alioto T."/>
            <person name="Gomez Garrido J."/>
        </authorList>
    </citation>
    <scope>NUCLEOTIDE SEQUENCE [LARGE SCALE GENOMIC DNA]</scope>
</reference>
<dbReference type="CDD" id="cd00190">
    <property type="entry name" value="Tryp_SPc"/>
    <property type="match status" value="1"/>
</dbReference>
<dbReference type="FunFam" id="2.40.10.10:FF:000068">
    <property type="entry name" value="transmembrane protease serine 2"/>
    <property type="match status" value="1"/>
</dbReference>
<dbReference type="AlphaFoldDB" id="A0A8S1CY17"/>
<dbReference type="InterPro" id="IPR043504">
    <property type="entry name" value="Peptidase_S1_PA_chymotrypsin"/>
</dbReference>
<dbReference type="InterPro" id="IPR051333">
    <property type="entry name" value="CLIP_Serine_Protease"/>
</dbReference>
<dbReference type="PROSITE" id="PS50240">
    <property type="entry name" value="TRYPSIN_DOM"/>
    <property type="match status" value="1"/>
</dbReference>
<dbReference type="OrthoDB" id="6147874at2759"/>
<evidence type="ECO:0000256" key="1">
    <source>
        <dbReference type="ARBA" id="ARBA00023157"/>
    </source>
</evidence>
<dbReference type="GO" id="GO:0004252">
    <property type="term" value="F:serine-type endopeptidase activity"/>
    <property type="evidence" value="ECO:0007669"/>
    <property type="project" value="InterPro"/>
</dbReference>
<keyword evidence="1" id="KW-1015">Disulfide bond</keyword>
<accession>A0A8S1CY17</accession>
<dbReference type="Gene3D" id="2.40.10.10">
    <property type="entry name" value="Trypsin-like serine proteases"/>
    <property type="match status" value="1"/>
</dbReference>
<dbReference type="InterPro" id="IPR009003">
    <property type="entry name" value="Peptidase_S1_PA"/>
</dbReference>
<dbReference type="Proteomes" id="UP000494165">
    <property type="component" value="Unassembled WGS sequence"/>
</dbReference>
<protein>
    <recommendedName>
        <fullName evidence="2">Peptidase S1 domain-containing protein</fullName>
    </recommendedName>
</protein>
<dbReference type="SMART" id="SM00020">
    <property type="entry name" value="Tryp_SPc"/>
    <property type="match status" value="1"/>
</dbReference>